<dbReference type="AlphaFoldDB" id="A0AB39T5M0"/>
<name>A0AB39T5M0_9ACTN</name>
<gene>
    <name evidence="1" type="ORF">AB5J54_30210</name>
</gene>
<evidence type="ECO:0000313" key="1">
    <source>
        <dbReference type="EMBL" id="XDQ74531.1"/>
    </source>
</evidence>
<sequence length="61" mass="6547">MERLRTLSLRLLVWLQLLSPKRFAALASSLVLALGAVVPVLADEDVARAVVDVATAVVYGE</sequence>
<proteinExistence type="predicted"/>
<dbReference type="EMBL" id="CP163444">
    <property type="protein sequence ID" value="XDQ74531.1"/>
    <property type="molecule type" value="Genomic_DNA"/>
</dbReference>
<protein>
    <submittedName>
        <fullName evidence="1">Uncharacterized protein</fullName>
    </submittedName>
</protein>
<reference evidence="1" key="1">
    <citation type="submission" date="2024-07" db="EMBL/GenBank/DDBJ databases">
        <authorList>
            <person name="Yu S.T."/>
        </authorList>
    </citation>
    <scope>NUCLEOTIDE SEQUENCE</scope>
    <source>
        <strain evidence="1">R44</strain>
    </source>
</reference>
<organism evidence="1">
    <name type="scientific">Streptomyces sp. R44</name>
    <dbReference type="NCBI Taxonomy" id="3238633"/>
    <lineage>
        <taxon>Bacteria</taxon>
        <taxon>Bacillati</taxon>
        <taxon>Actinomycetota</taxon>
        <taxon>Actinomycetes</taxon>
        <taxon>Kitasatosporales</taxon>
        <taxon>Streptomycetaceae</taxon>
        <taxon>Streptomyces</taxon>
    </lineage>
</organism>
<accession>A0AB39T5M0</accession>
<dbReference type="RefSeq" id="WP_369147053.1">
    <property type="nucleotide sequence ID" value="NZ_CP163444.1"/>
</dbReference>